<reference evidence="3" key="1">
    <citation type="submission" date="2016-11" db="EMBL/GenBank/DDBJ databases">
        <authorList>
            <person name="Varghese N."/>
            <person name="Submissions S."/>
        </authorList>
    </citation>
    <scope>NUCLEOTIDE SEQUENCE [LARGE SCALE GENOMIC DNA]</scope>
    <source>
        <strain evidence="3">DSM 6637</strain>
    </source>
</reference>
<evidence type="ECO:0000259" key="1">
    <source>
        <dbReference type="Pfam" id="PF01755"/>
    </source>
</evidence>
<keyword evidence="2" id="KW-0808">Transferase</keyword>
<evidence type="ECO:0000313" key="3">
    <source>
        <dbReference type="Proteomes" id="UP000184444"/>
    </source>
</evidence>
<dbReference type="Pfam" id="PF01755">
    <property type="entry name" value="Glyco_transf_25"/>
    <property type="match status" value="1"/>
</dbReference>
<dbReference type="EMBL" id="FRCK01000004">
    <property type="protein sequence ID" value="SHM16872.1"/>
    <property type="molecule type" value="Genomic_DNA"/>
</dbReference>
<proteinExistence type="predicted"/>
<evidence type="ECO:0000313" key="2">
    <source>
        <dbReference type="EMBL" id="SHM16872.1"/>
    </source>
</evidence>
<protein>
    <submittedName>
        <fullName evidence="2">Glycosyltransferase involved in LPS biosynthesis, GR25 family</fullName>
    </submittedName>
</protein>
<organism evidence="2 3">
    <name type="scientific">Paracoccus solventivorans</name>
    <dbReference type="NCBI Taxonomy" id="53463"/>
    <lineage>
        <taxon>Bacteria</taxon>
        <taxon>Pseudomonadati</taxon>
        <taxon>Pseudomonadota</taxon>
        <taxon>Alphaproteobacteria</taxon>
        <taxon>Rhodobacterales</taxon>
        <taxon>Paracoccaceae</taxon>
        <taxon>Paracoccus</taxon>
    </lineage>
</organism>
<dbReference type="GO" id="GO:0016740">
    <property type="term" value="F:transferase activity"/>
    <property type="evidence" value="ECO:0007669"/>
    <property type="project" value="UniProtKB-KW"/>
</dbReference>
<sequence length="244" mass="28762">MSIHNPLVITIEPEDSPRRRRAVEEAAAHGLTPEFVMSIPKDDPRIAEIHDVKMNRRWRKHMMTPAEVSCYSGHRIAWKQIVEGGAPYRLVLEDDFEIVSLDALRRLERLAAERGDWDIIMLCRFNPKGKYRVVASDQFQLRDYCYGPTSAAAYLVTQDGTRKLLSRERIFRPVDEDFINPWELGLRALAVSPDIVREYDRSDSNIEQERTNRQRNLGRSLRDIFLKARWQLLSNHHWRRRRKN</sequence>
<accession>A0A1M7GKE8</accession>
<gene>
    <name evidence="2" type="ORF">SAMN05444389_104190</name>
</gene>
<name>A0A1M7GKE8_9RHOB</name>
<dbReference type="Proteomes" id="UP000184444">
    <property type="component" value="Unassembled WGS sequence"/>
</dbReference>
<dbReference type="CDD" id="cd06532">
    <property type="entry name" value="Glyco_transf_25"/>
    <property type="match status" value="1"/>
</dbReference>
<dbReference type="AlphaFoldDB" id="A0A1M7GKE8"/>
<dbReference type="InterPro" id="IPR002654">
    <property type="entry name" value="Glyco_trans_25"/>
</dbReference>
<feature type="domain" description="Glycosyl transferase family 25" evidence="1">
    <location>
        <begin position="15"/>
        <end position="166"/>
    </location>
</feature>
<keyword evidence="3" id="KW-1185">Reference proteome</keyword>
<dbReference type="STRING" id="53463.SAMN05444389_104190"/>